<protein>
    <recommendedName>
        <fullName evidence="3">DUF222 domain-containing protein</fullName>
    </recommendedName>
</protein>
<evidence type="ECO:0008006" key="3">
    <source>
        <dbReference type="Google" id="ProtNLM"/>
    </source>
</evidence>
<evidence type="ECO:0000313" key="1">
    <source>
        <dbReference type="EMBL" id="TCK25438.1"/>
    </source>
</evidence>
<reference evidence="1 2" key="1">
    <citation type="submission" date="2019-03" db="EMBL/GenBank/DDBJ databases">
        <title>Sequencing the genomes of 1000 actinobacteria strains.</title>
        <authorList>
            <person name="Klenk H.-P."/>
        </authorList>
    </citation>
    <scope>NUCLEOTIDE SEQUENCE [LARGE SCALE GENOMIC DNA]</scope>
    <source>
        <strain evidence="1 2">DSM 44969</strain>
    </source>
</reference>
<dbReference type="AlphaFoldDB" id="A0A4R1HTA2"/>
<comment type="caution">
    <text evidence="1">The sequence shown here is derived from an EMBL/GenBank/DDBJ whole genome shotgun (WGS) entry which is preliminary data.</text>
</comment>
<evidence type="ECO:0000313" key="2">
    <source>
        <dbReference type="Proteomes" id="UP000295560"/>
    </source>
</evidence>
<keyword evidence="2" id="KW-1185">Reference proteome</keyword>
<sequence length="201" mass="21324">MAAVPDGDVPALPTVEALPDRLGAAHPAIALPAQLALATERAAWLGARLAEQIAAEGVAGVVGESRALSADGEPVTLGEFARVLWEAEARERANVATLAERVARLGLDSRDAQQDSARWTASALRTFVAELGLSDRDEPTWRAAKRAAIVARRAMGHEDADPDVHAGPRLSLRERATLLREAAERAERAADELDGLPQRPA</sequence>
<proteinExistence type="predicted"/>
<dbReference type="Proteomes" id="UP000295560">
    <property type="component" value="Unassembled WGS sequence"/>
</dbReference>
<dbReference type="EMBL" id="SMFZ01000001">
    <property type="protein sequence ID" value="TCK25438.1"/>
    <property type="molecule type" value="Genomic_DNA"/>
</dbReference>
<organism evidence="1 2">
    <name type="scientific">Pseudonocardia endophytica</name>
    <dbReference type="NCBI Taxonomy" id="401976"/>
    <lineage>
        <taxon>Bacteria</taxon>
        <taxon>Bacillati</taxon>
        <taxon>Actinomycetota</taxon>
        <taxon>Actinomycetes</taxon>
        <taxon>Pseudonocardiales</taxon>
        <taxon>Pseudonocardiaceae</taxon>
        <taxon>Pseudonocardia</taxon>
    </lineage>
</organism>
<accession>A0A4R1HTA2</accession>
<name>A0A4R1HTA2_PSEEN</name>
<gene>
    <name evidence="1" type="ORF">EV378_1246</name>
</gene>